<dbReference type="GO" id="GO:0008777">
    <property type="term" value="F:acetylornithine deacetylase activity"/>
    <property type="evidence" value="ECO:0007669"/>
    <property type="project" value="TreeGrafter"/>
</dbReference>
<organism evidence="11 12">
    <name type="scientific">Thalassobaculum litoreum DSM 18839</name>
    <dbReference type="NCBI Taxonomy" id="1123362"/>
    <lineage>
        <taxon>Bacteria</taxon>
        <taxon>Pseudomonadati</taxon>
        <taxon>Pseudomonadota</taxon>
        <taxon>Alphaproteobacteria</taxon>
        <taxon>Rhodospirillales</taxon>
        <taxon>Thalassobaculaceae</taxon>
        <taxon>Thalassobaculum</taxon>
    </lineage>
</organism>
<evidence type="ECO:0000256" key="1">
    <source>
        <dbReference type="ARBA" id="ARBA00001947"/>
    </source>
</evidence>
<evidence type="ECO:0000256" key="7">
    <source>
        <dbReference type="ARBA" id="ARBA00022801"/>
    </source>
</evidence>
<dbReference type="InterPro" id="IPR002933">
    <property type="entry name" value="Peptidase_M20"/>
</dbReference>
<dbReference type="PANTHER" id="PTHR43808">
    <property type="entry name" value="ACETYLORNITHINE DEACETYLASE"/>
    <property type="match status" value="1"/>
</dbReference>
<dbReference type="CDD" id="cd03894">
    <property type="entry name" value="M20_ArgE"/>
    <property type="match status" value="1"/>
</dbReference>
<dbReference type="RefSeq" id="WP_093151166.1">
    <property type="nucleotide sequence ID" value="NZ_FNBW01000008.1"/>
</dbReference>
<evidence type="ECO:0000256" key="9">
    <source>
        <dbReference type="ARBA" id="ARBA00023285"/>
    </source>
</evidence>
<proteinExistence type="inferred from homology"/>
<dbReference type="Gene3D" id="3.30.70.360">
    <property type="match status" value="1"/>
</dbReference>
<dbReference type="PANTHER" id="PTHR43808:SF31">
    <property type="entry name" value="N-ACETYL-L-CITRULLINE DEACETYLASE"/>
    <property type="match status" value="1"/>
</dbReference>
<dbReference type="GO" id="GO:0046872">
    <property type="term" value="F:metal ion binding"/>
    <property type="evidence" value="ECO:0007669"/>
    <property type="project" value="UniProtKB-KW"/>
</dbReference>
<evidence type="ECO:0000256" key="6">
    <source>
        <dbReference type="ARBA" id="ARBA00022723"/>
    </source>
</evidence>
<dbReference type="Pfam" id="PF01546">
    <property type="entry name" value="Peptidase_M20"/>
    <property type="match status" value="1"/>
</dbReference>
<name>A0A8G2EZ65_9PROT</name>
<comment type="similarity">
    <text evidence="2">Belongs to the peptidase M20A family. ArgE subfamily.</text>
</comment>
<dbReference type="EMBL" id="FNBW01000008">
    <property type="protein sequence ID" value="SDF93863.1"/>
    <property type="molecule type" value="Genomic_DNA"/>
</dbReference>
<evidence type="ECO:0000256" key="8">
    <source>
        <dbReference type="ARBA" id="ARBA00022833"/>
    </source>
</evidence>
<keyword evidence="8" id="KW-0862">Zinc</keyword>
<dbReference type="InterPro" id="IPR001261">
    <property type="entry name" value="ArgE/DapE_CS"/>
</dbReference>
<keyword evidence="12" id="KW-1185">Reference proteome</keyword>
<gene>
    <name evidence="11" type="ORF">SAMN05660686_02811</name>
</gene>
<keyword evidence="7" id="KW-0378">Hydrolase</keyword>
<keyword evidence="3" id="KW-0963">Cytoplasm</keyword>
<dbReference type="InterPro" id="IPR011650">
    <property type="entry name" value="Peptidase_M20_dimer"/>
</dbReference>
<dbReference type="Pfam" id="PF07687">
    <property type="entry name" value="M20_dimer"/>
    <property type="match status" value="1"/>
</dbReference>
<keyword evidence="6" id="KW-0479">Metal-binding</keyword>
<feature type="domain" description="Peptidase M20 dimerisation" evidence="10">
    <location>
        <begin position="178"/>
        <end position="289"/>
    </location>
</feature>
<evidence type="ECO:0000256" key="2">
    <source>
        <dbReference type="ARBA" id="ARBA00005691"/>
    </source>
</evidence>
<keyword evidence="9" id="KW-0170">Cobalt</keyword>
<dbReference type="AlphaFoldDB" id="A0A8G2EZ65"/>
<dbReference type="PROSITE" id="PS00759">
    <property type="entry name" value="ARGE_DAPE_CPG2_2"/>
    <property type="match status" value="1"/>
</dbReference>
<dbReference type="Proteomes" id="UP000198615">
    <property type="component" value="Unassembled WGS sequence"/>
</dbReference>
<evidence type="ECO:0000256" key="4">
    <source>
        <dbReference type="ARBA" id="ARBA00022571"/>
    </source>
</evidence>
<evidence type="ECO:0000259" key="10">
    <source>
        <dbReference type="Pfam" id="PF07687"/>
    </source>
</evidence>
<dbReference type="GO" id="GO:0006526">
    <property type="term" value="P:L-arginine biosynthetic process"/>
    <property type="evidence" value="ECO:0007669"/>
    <property type="project" value="UniProtKB-KW"/>
</dbReference>
<dbReference type="InterPro" id="IPR050072">
    <property type="entry name" value="Peptidase_M20A"/>
</dbReference>
<accession>A0A8G2EZ65</accession>
<keyword evidence="4" id="KW-0055">Arginine biosynthesis</keyword>
<dbReference type="SUPFAM" id="SSF55031">
    <property type="entry name" value="Bacterial exopeptidase dimerisation domain"/>
    <property type="match status" value="1"/>
</dbReference>
<dbReference type="Gene3D" id="3.40.630.10">
    <property type="entry name" value="Zn peptidases"/>
    <property type="match status" value="1"/>
</dbReference>
<dbReference type="NCBIfam" id="TIGR01892">
    <property type="entry name" value="AcOrn-deacetyl"/>
    <property type="match status" value="1"/>
</dbReference>
<reference evidence="11 12" key="1">
    <citation type="submission" date="2016-10" db="EMBL/GenBank/DDBJ databases">
        <authorList>
            <person name="Varghese N."/>
            <person name="Submissions S."/>
        </authorList>
    </citation>
    <scope>NUCLEOTIDE SEQUENCE [LARGE SCALE GENOMIC DNA]</scope>
    <source>
        <strain evidence="11 12">DSM 18839</strain>
    </source>
</reference>
<keyword evidence="5" id="KW-0028">Amino-acid biosynthesis</keyword>
<evidence type="ECO:0000313" key="12">
    <source>
        <dbReference type="Proteomes" id="UP000198615"/>
    </source>
</evidence>
<dbReference type="InterPro" id="IPR010169">
    <property type="entry name" value="AcOrn-deacetyl"/>
</dbReference>
<comment type="caution">
    <text evidence="11">The sequence shown here is derived from an EMBL/GenBank/DDBJ whole genome shotgun (WGS) entry which is preliminary data.</text>
</comment>
<dbReference type="NCBIfam" id="NF005710">
    <property type="entry name" value="PRK07522.1"/>
    <property type="match status" value="1"/>
</dbReference>
<evidence type="ECO:0000256" key="3">
    <source>
        <dbReference type="ARBA" id="ARBA00022490"/>
    </source>
</evidence>
<protein>
    <submittedName>
        <fullName evidence="11">Acetylornithine deacetylase</fullName>
    </submittedName>
</protein>
<dbReference type="SUPFAM" id="SSF53187">
    <property type="entry name" value="Zn-dependent exopeptidases"/>
    <property type="match status" value="1"/>
</dbReference>
<evidence type="ECO:0000313" key="11">
    <source>
        <dbReference type="EMBL" id="SDF93863.1"/>
    </source>
</evidence>
<dbReference type="OrthoDB" id="9809784at2"/>
<comment type="cofactor">
    <cofactor evidence="1">
        <name>Zn(2+)</name>
        <dbReference type="ChEBI" id="CHEBI:29105"/>
    </cofactor>
</comment>
<sequence length="392" mass="42093">MPSSSERLDRAIAMTERLIAFDTTSRNSNLALIEDVKAYLADLGIAARLTYDHDGAKANLWCTIGPQETGGVVLSGHTDVVPVDGQDWTSDPFTLTRKGDRLYGRGACDMKGFIAIALSLAPEMAAADLKVPIHFAFSFDEEVGCFGVQHIIADVVANLPLPRAVIVGEPTGMKLIGGNKGTRIYKTRVTGVPGHSSDPRNGANAIIAASRMIAFIDDLGQEIAAGPHEETEFDPPHTTMSVGVIGGGTAHNIIPEICDITWGMRVLPSDDADVYEERIRTYCRHELEPAMKAVAPHCGFEHQKVVDVIGLQPDEHSAAETLVRQLTGLNQSSVVSFGTEAGAFQQAGMPAVIFGPGSIDVAHKADEYIPIDQMAQCVDFMVDLIEWAQTAD</sequence>
<dbReference type="InterPro" id="IPR036264">
    <property type="entry name" value="Bact_exopeptidase_dim_dom"/>
</dbReference>
<evidence type="ECO:0000256" key="5">
    <source>
        <dbReference type="ARBA" id="ARBA00022605"/>
    </source>
</evidence>